<dbReference type="OrthoDB" id="1118849at2"/>
<reference evidence="2 3" key="1">
    <citation type="submission" date="2018-10" db="EMBL/GenBank/DDBJ databases">
        <authorList>
            <person name="Chen X."/>
        </authorList>
    </citation>
    <scope>NUCLEOTIDE SEQUENCE [LARGE SCALE GENOMIC DNA]</scope>
    <source>
        <strain evidence="2 3">YIM 102668</strain>
    </source>
</reference>
<dbReference type="Pfam" id="PF04402">
    <property type="entry name" value="SIMPL"/>
    <property type="match status" value="1"/>
</dbReference>
<name>A0A3L9MAV9_9FLAO</name>
<protein>
    <submittedName>
        <fullName evidence="2">DUF541 domain-containing protein</fullName>
    </submittedName>
</protein>
<comment type="caution">
    <text evidence="2">The sequence shown here is derived from an EMBL/GenBank/DDBJ whole genome shotgun (WGS) entry which is preliminary data.</text>
</comment>
<dbReference type="RefSeq" id="WP_121934833.1">
    <property type="nucleotide sequence ID" value="NZ_RDOJ01000011.1"/>
</dbReference>
<dbReference type="InterPro" id="IPR007497">
    <property type="entry name" value="SIMPL/DUF541"/>
</dbReference>
<dbReference type="Gene3D" id="3.30.110.170">
    <property type="entry name" value="Protein of unknown function (DUF541), domain 1"/>
    <property type="match status" value="1"/>
</dbReference>
<gene>
    <name evidence="2" type="ORF">EAH69_08815</name>
</gene>
<evidence type="ECO:0000313" key="3">
    <source>
        <dbReference type="Proteomes" id="UP000275348"/>
    </source>
</evidence>
<organism evidence="2 3">
    <name type="scientific">Faecalibacter macacae</name>
    <dbReference type="NCBI Taxonomy" id="1859289"/>
    <lineage>
        <taxon>Bacteria</taxon>
        <taxon>Pseudomonadati</taxon>
        <taxon>Bacteroidota</taxon>
        <taxon>Flavobacteriia</taxon>
        <taxon>Flavobacteriales</taxon>
        <taxon>Weeksellaceae</taxon>
        <taxon>Faecalibacter</taxon>
    </lineage>
</organism>
<evidence type="ECO:0000256" key="1">
    <source>
        <dbReference type="SAM" id="SignalP"/>
    </source>
</evidence>
<feature type="chain" id="PRO_5017964457" evidence="1">
    <location>
        <begin position="19"/>
        <end position="233"/>
    </location>
</feature>
<feature type="signal peptide" evidence="1">
    <location>
        <begin position="1"/>
        <end position="18"/>
    </location>
</feature>
<dbReference type="Proteomes" id="UP000275348">
    <property type="component" value="Unassembled WGS sequence"/>
</dbReference>
<sequence>MKKQSLLFFTLFSTALFAQEKNFIDQPFIETAAKVDTLVSPDRIYLTIILSEKDSKNKISVEELENKMASKLTSLGIDLKKQLSMQDLASNFKKYFLKQQDIVKAKSYSLLVYDAQTASKVIVGLENESISNVYLDRTEYSKLEELKLDLKSKAILKAKTIAKAMTEPIGQKVGSAIYISDHTTSNYGLAGAAPGIVVRGMSKMKVNETYQPLDIEFDKINVEASVNAKFKIE</sequence>
<keyword evidence="3" id="KW-1185">Reference proteome</keyword>
<proteinExistence type="predicted"/>
<evidence type="ECO:0000313" key="2">
    <source>
        <dbReference type="EMBL" id="RLZ09106.1"/>
    </source>
</evidence>
<keyword evidence="1" id="KW-0732">Signal</keyword>
<dbReference type="AlphaFoldDB" id="A0A3L9MAV9"/>
<accession>A0A3L9MAV9</accession>
<dbReference type="EMBL" id="RDOJ01000011">
    <property type="protein sequence ID" value="RLZ09106.1"/>
    <property type="molecule type" value="Genomic_DNA"/>
</dbReference>